<dbReference type="PRINTS" id="PR00081">
    <property type="entry name" value="GDHRDH"/>
</dbReference>
<sequence>MGLAYSILPPQGPVIISGCDTGFGNLLALRLARAGWTVYATCLTTTGSDSLTKEGLPNLTVFSVDITKDDSVRKFGEDVEKLSPNGIYALINNAGISGGHVIEWTSMDEYRRIMDVNFFGHVSMTKAFLPSLRKYAKSHSGPQDARPRVVFVSSIAGLVTSYCISAYSASKHAIESFASSLRLEMDPFDVIVSVVGPTFARTPLAMNAFVGLEKRIEGLDEELKEVYGVDAMKRLQKAYETNTLTGIASVEVDEVVKTLEETVVRKVPWERYAVGLVAKYWFPLFRVLPWSFGKYISGGHAYSAVVKKYAAKAKALKTQ</sequence>
<dbReference type="InterPro" id="IPR020904">
    <property type="entry name" value="Sc_DH/Rdtase_CS"/>
</dbReference>
<dbReference type="PANTHER" id="PTHR43313">
    <property type="entry name" value="SHORT-CHAIN DEHYDROGENASE/REDUCTASE FAMILY 9C"/>
    <property type="match status" value="1"/>
</dbReference>
<dbReference type="PROSITE" id="PS00061">
    <property type="entry name" value="ADH_SHORT"/>
    <property type="match status" value="1"/>
</dbReference>
<dbReference type="InterPro" id="IPR036291">
    <property type="entry name" value="NAD(P)-bd_dom_sf"/>
</dbReference>
<keyword evidence="4" id="KW-1185">Reference proteome</keyword>
<protein>
    <submittedName>
        <fullName evidence="3">Retinol dehydrogenase 5</fullName>
    </submittedName>
</protein>
<proteinExistence type="inferred from homology"/>
<comment type="caution">
    <text evidence="3">The sequence shown here is derived from an EMBL/GenBank/DDBJ whole genome shotgun (WGS) entry which is preliminary data.</text>
</comment>
<name>A0AAD5SAF6_9FUNG</name>
<dbReference type="InterPro" id="IPR002347">
    <property type="entry name" value="SDR_fam"/>
</dbReference>
<dbReference type="EMBL" id="JADGJD010001664">
    <property type="protein sequence ID" value="KAJ3039132.1"/>
    <property type="molecule type" value="Genomic_DNA"/>
</dbReference>
<evidence type="ECO:0000313" key="3">
    <source>
        <dbReference type="EMBL" id="KAJ3039132.1"/>
    </source>
</evidence>
<dbReference type="GO" id="GO:0008202">
    <property type="term" value="P:steroid metabolic process"/>
    <property type="evidence" value="ECO:0007669"/>
    <property type="project" value="TreeGrafter"/>
</dbReference>
<dbReference type="SUPFAM" id="SSF51735">
    <property type="entry name" value="NAD(P)-binding Rossmann-fold domains"/>
    <property type="match status" value="1"/>
</dbReference>
<dbReference type="PRINTS" id="PR00080">
    <property type="entry name" value="SDRFAMILY"/>
</dbReference>
<dbReference type="Pfam" id="PF00106">
    <property type="entry name" value="adh_short"/>
    <property type="match status" value="1"/>
</dbReference>
<evidence type="ECO:0000313" key="4">
    <source>
        <dbReference type="Proteomes" id="UP001212841"/>
    </source>
</evidence>
<dbReference type="Proteomes" id="UP001212841">
    <property type="component" value="Unassembled WGS sequence"/>
</dbReference>
<keyword evidence="1" id="KW-0521">NADP</keyword>
<accession>A0AAD5SAF6</accession>
<comment type="similarity">
    <text evidence="2">Belongs to the short-chain dehydrogenases/reductases (SDR) family.</text>
</comment>
<reference evidence="3" key="1">
    <citation type="submission" date="2020-05" db="EMBL/GenBank/DDBJ databases">
        <title>Phylogenomic resolution of chytrid fungi.</title>
        <authorList>
            <person name="Stajich J.E."/>
            <person name="Amses K."/>
            <person name="Simmons R."/>
            <person name="Seto K."/>
            <person name="Myers J."/>
            <person name="Bonds A."/>
            <person name="Quandt C.A."/>
            <person name="Barry K."/>
            <person name="Liu P."/>
            <person name="Grigoriev I."/>
            <person name="Longcore J.E."/>
            <person name="James T.Y."/>
        </authorList>
    </citation>
    <scope>NUCLEOTIDE SEQUENCE</scope>
    <source>
        <strain evidence="3">JEL0318</strain>
    </source>
</reference>
<organism evidence="3 4">
    <name type="scientific">Rhizophlyctis rosea</name>
    <dbReference type="NCBI Taxonomy" id="64517"/>
    <lineage>
        <taxon>Eukaryota</taxon>
        <taxon>Fungi</taxon>
        <taxon>Fungi incertae sedis</taxon>
        <taxon>Chytridiomycota</taxon>
        <taxon>Chytridiomycota incertae sedis</taxon>
        <taxon>Chytridiomycetes</taxon>
        <taxon>Rhizophlyctidales</taxon>
        <taxon>Rhizophlyctidaceae</taxon>
        <taxon>Rhizophlyctis</taxon>
    </lineage>
</organism>
<dbReference type="Gene3D" id="3.40.50.720">
    <property type="entry name" value="NAD(P)-binding Rossmann-like Domain"/>
    <property type="match status" value="1"/>
</dbReference>
<dbReference type="GO" id="GO:0016491">
    <property type="term" value="F:oxidoreductase activity"/>
    <property type="evidence" value="ECO:0007669"/>
    <property type="project" value="TreeGrafter"/>
</dbReference>
<gene>
    <name evidence="3" type="primary">RDH5</name>
    <name evidence="3" type="ORF">HK097_002925</name>
</gene>
<evidence type="ECO:0000256" key="2">
    <source>
        <dbReference type="RuleBase" id="RU000363"/>
    </source>
</evidence>
<dbReference type="PANTHER" id="PTHR43313:SF1">
    <property type="entry name" value="3BETA-HYDROXYSTEROID DEHYDROGENASE DHS-16"/>
    <property type="match status" value="1"/>
</dbReference>
<evidence type="ECO:0000256" key="1">
    <source>
        <dbReference type="ARBA" id="ARBA00022857"/>
    </source>
</evidence>
<dbReference type="AlphaFoldDB" id="A0AAD5SAF6"/>